<feature type="region of interest" description="Disordered" evidence="5">
    <location>
        <begin position="114"/>
        <end position="147"/>
    </location>
</feature>
<dbReference type="KEGG" id="soe:110801678"/>
<proteinExistence type="inferred from homology"/>
<reference evidence="7" key="1">
    <citation type="journal article" date="2021" name="Nat. Commun.">
        <title>Genomic analyses provide insights into spinach domestication and the genetic basis of agronomic traits.</title>
        <authorList>
            <person name="Cai X."/>
            <person name="Sun X."/>
            <person name="Xu C."/>
            <person name="Sun H."/>
            <person name="Wang X."/>
            <person name="Ge C."/>
            <person name="Zhang Z."/>
            <person name="Wang Q."/>
            <person name="Fei Z."/>
            <person name="Jiao C."/>
            <person name="Wang Q."/>
        </authorList>
    </citation>
    <scope>NUCLEOTIDE SEQUENCE [LARGE SCALE GENOMIC DNA]</scope>
    <source>
        <strain evidence="7">cv. Varoflay</strain>
    </source>
</reference>
<keyword evidence="4" id="KW-0539">Nucleus</keyword>
<keyword evidence="7" id="KW-1185">Reference proteome</keyword>
<organism evidence="7 8">
    <name type="scientific">Spinacia oleracea</name>
    <name type="common">Spinach</name>
    <dbReference type="NCBI Taxonomy" id="3562"/>
    <lineage>
        <taxon>Eukaryota</taxon>
        <taxon>Viridiplantae</taxon>
        <taxon>Streptophyta</taxon>
        <taxon>Embryophyta</taxon>
        <taxon>Tracheophyta</taxon>
        <taxon>Spermatophyta</taxon>
        <taxon>Magnoliopsida</taxon>
        <taxon>eudicotyledons</taxon>
        <taxon>Gunneridae</taxon>
        <taxon>Pentapetalae</taxon>
        <taxon>Caryophyllales</taxon>
        <taxon>Chenopodiaceae</taxon>
        <taxon>Chenopodioideae</taxon>
        <taxon>Anserineae</taxon>
        <taxon>Spinacia</taxon>
    </lineage>
</organism>
<name>A0A9R0J7P9_SPIOL</name>
<reference evidence="8" key="2">
    <citation type="submission" date="2025-08" db="UniProtKB">
        <authorList>
            <consortium name="RefSeq"/>
        </authorList>
    </citation>
    <scope>IDENTIFICATION</scope>
    <source>
        <tissue evidence="8">Leaf</tissue>
    </source>
</reference>
<dbReference type="GO" id="GO:0005634">
    <property type="term" value="C:nucleus"/>
    <property type="evidence" value="ECO:0000318"/>
    <property type="project" value="GO_Central"/>
</dbReference>
<evidence type="ECO:0000256" key="1">
    <source>
        <dbReference type="ARBA" id="ARBA00004123"/>
    </source>
</evidence>
<dbReference type="Proteomes" id="UP000813463">
    <property type="component" value="Chromosome 1"/>
</dbReference>
<evidence type="ECO:0000313" key="8">
    <source>
        <dbReference type="RefSeq" id="XP_021862769.1"/>
    </source>
</evidence>
<feature type="region of interest" description="Disordered" evidence="5">
    <location>
        <begin position="1"/>
        <end position="49"/>
    </location>
</feature>
<feature type="compositionally biased region" description="Gly residues" evidence="5">
    <location>
        <begin position="122"/>
        <end position="147"/>
    </location>
</feature>
<dbReference type="OrthoDB" id="1895690at2759"/>
<evidence type="ECO:0000259" key="6">
    <source>
        <dbReference type="Pfam" id="PF07011"/>
    </source>
</evidence>
<dbReference type="GeneID" id="110801678"/>
<evidence type="ECO:0000256" key="4">
    <source>
        <dbReference type="ARBA" id="ARBA00023242"/>
    </source>
</evidence>
<dbReference type="PANTHER" id="PTHR33469:SF5">
    <property type="entry name" value="PROTEIN EARLY FLOWERING 4"/>
    <property type="match status" value="1"/>
</dbReference>
<dbReference type="Pfam" id="PF07011">
    <property type="entry name" value="Elf4"/>
    <property type="match status" value="1"/>
</dbReference>
<evidence type="ECO:0000313" key="7">
    <source>
        <dbReference type="Proteomes" id="UP000813463"/>
    </source>
</evidence>
<dbReference type="GO" id="GO:0009649">
    <property type="term" value="P:entrainment of circadian clock"/>
    <property type="evidence" value="ECO:0000318"/>
    <property type="project" value="GO_Central"/>
</dbReference>
<dbReference type="InterPro" id="IPR040462">
    <property type="entry name" value="EARLY_FLOWERING_4"/>
</dbReference>
<protein>
    <submittedName>
        <fullName evidence="8">Protein EARLY FLOWERING 4</fullName>
    </submittedName>
</protein>
<comment type="subcellular location">
    <subcellularLocation>
        <location evidence="1">Nucleus</location>
    </subcellularLocation>
</comment>
<dbReference type="GO" id="GO:0048511">
    <property type="term" value="P:rhythmic process"/>
    <property type="evidence" value="ECO:0007669"/>
    <property type="project" value="UniProtKB-KW"/>
</dbReference>
<dbReference type="AlphaFoldDB" id="A0A9R0J7P9"/>
<gene>
    <name evidence="8" type="primary">LOC110801678</name>
</gene>
<feature type="domain" description="Protein EARLY FLOWERING 4" evidence="6">
    <location>
        <begin position="46"/>
        <end position="122"/>
    </location>
</feature>
<dbReference type="GO" id="GO:0042753">
    <property type="term" value="P:positive regulation of circadian rhythm"/>
    <property type="evidence" value="ECO:0007669"/>
    <property type="project" value="InterPro"/>
</dbReference>
<dbReference type="InterPro" id="IPR009741">
    <property type="entry name" value="EARLY_FLOWERING_4_dom"/>
</dbReference>
<keyword evidence="3" id="KW-0090">Biological rhythms</keyword>
<dbReference type="RefSeq" id="XP_021862769.1">
    <property type="nucleotide sequence ID" value="XM_022007077.2"/>
</dbReference>
<dbReference type="PANTHER" id="PTHR33469">
    <property type="entry name" value="PROTEIN ELF4-LIKE 4"/>
    <property type="match status" value="1"/>
</dbReference>
<sequence length="147" mass="15788">MSYSGAESSMEDGDRRQNMVSAGGAGNRRRRTNNMDEFSGDGCGNPQAWNAFADSFSEVQTVLDRNRMLIQQANENHQSRIPDNMKKNVAIIQELNGNITKVASIYSDLSANFSGSVRQQPQGGGGKGSCKGGNGNNGRRNGGGDQR</sequence>
<evidence type="ECO:0000256" key="2">
    <source>
        <dbReference type="ARBA" id="ARBA00009514"/>
    </source>
</evidence>
<evidence type="ECO:0000256" key="5">
    <source>
        <dbReference type="SAM" id="MobiDB-lite"/>
    </source>
</evidence>
<accession>A0A9R0J7P9</accession>
<evidence type="ECO:0000256" key="3">
    <source>
        <dbReference type="ARBA" id="ARBA00023108"/>
    </source>
</evidence>
<comment type="similarity">
    <text evidence="2">Belongs to the EARLY FLOWERING 4 family.</text>
</comment>